<evidence type="ECO:0000313" key="2">
    <source>
        <dbReference type="Proteomes" id="UP001162162"/>
    </source>
</evidence>
<dbReference type="EMBL" id="JAPWTK010000253">
    <property type="protein sequence ID" value="KAJ8944448.1"/>
    <property type="molecule type" value="Genomic_DNA"/>
</dbReference>
<accession>A0AAV8Y195</accession>
<comment type="caution">
    <text evidence="1">The sequence shown here is derived from an EMBL/GenBank/DDBJ whole genome shotgun (WGS) entry which is preliminary data.</text>
</comment>
<gene>
    <name evidence="1" type="ORF">NQ318_002145</name>
</gene>
<evidence type="ECO:0000313" key="1">
    <source>
        <dbReference type="EMBL" id="KAJ8944448.1"/>
    </source>
</evidence>
<organism evidence="1 2">
    <name type="scientific">Aromia moschata</name>
    <dbReference type="NCBI Taxonomy" id="1265417"/>
    <lineage>
        <taxon>Eukaryota</taxon>
        <taxon>Metazoa</taxon>
        <taxon>Ecdysozoa</taxon>
        <taxon>Arthropoda</taxon>
        <taxon>Hexapoda</taxon>
        <taxon>Insecta</taxon>
        <taxon>Pterygota</taxon>
        <taxon>Neoptera</taxon>
        <taxon>Endopterygota</taxon>
        <taxon>Coleoptera</taxon>
        <taxon>Polyphaga</taxon>
        <taxon>Cucujiformia</taxon>
        <taxon>Chrysomeloidea</taxon>
        <taxon>Cerambycidae</taxon>
        <taxon>Cerambycinae</taxon>
        <taxon>Callichromatini</taxon>
        <taxon>Aromia</taxon>
    </lineage>
</organism>
<sequence length="111" mass="12500">MLEFFPTPDFAPSRQTIFTKRDVTQNHDEDRNIFQGQSHTKDIECQNAFSGDLRERWKTSTKIKMVTARFSQTVVLLFTCAFSIAGQGRSQVGADQGGALAGRNFAMTEDF</sequence>
<dbReference type="Proteomes" id="UP001162162">
    <property type="component" value="Unassembled WGS sequence"/>
</dbReference>
<reference evidence="1" key="1">
    <citation type="journal article" date="2023" name="Insect Mol. Biol.">
        <title>Genome sequencing provides insights into the evolution of gene families encoding plant cell wall-degrading enzymes in longhorned beetles.</title>
        <authorList>
            <person name="Shin N.R."/>
            <person name="Okamura Y."/>
            <person name="Kirsch R."/>
            <person name="Pauchet Y."/>
        </authorList>
    </citation>
    <scope>NUCLEOTIDE SEQUENCE</scope>
    <source>
        <strain evidence="1">AMC_N1</strain>
    </source>
</reference>
<protein>
    <submittedName>
        <fullName evidence="1">Uncharacterized protein</fullName>
    </submittedName>
</protein>
<keyword evidence="2" id="KW-1185">Reference proteome</keyword>
<dbReference type="AlphaFoldDB" id="A0AAV8Y195"/>
<name>A0AAV8Y195_9CUCU</name>
<proteinExistence type="predicted"/>